<feature type="region of interest" description="Disordered" evidence="1">
    <location>
        <begin position="1"/>
        <end position="80"/>
    </location>
</feature>
<protein>
    <submittedName>
        <fullName evidence="2">Uncharacterized protein</fullName>
    </submittedName>
</protein>
<feature type="compositionally biased region" description="Basic and acidic residues" evidence="1">
    <location>
        <begin position="1"/>
        <end position="18"/>
    </location>
</feature>
<keyword evidence="3" id="KW-1185">Reference proteome</keyword>
<dbReference type="AlphaFoldDB" id="A0AAD6IKB4"/>
<comment type="caution">
    <text evidence="2">The sequence shown here is derived from an EMBL/GenBank/DDBJ whole genome shotgun (WGS) entry which is preliminary data.</text>
</comment>
<evidence type="ECO:0000313" key="3">
    <source>
        <dbReference type="Proteomes" id="UP001219568"/>
    </source>
</evidence>
<organism evidence="2 3">
    <name type="scientific">Penicillium canescens</name>
    <dbReference type="NCBI Taxonomy" id="5083"/>
    <lineage>
        <taxon>Eukaryota</taxon>
        <taxon>Fungi</taxon>
        <taxon>Dikarya</taxon>
        <taxon>Ascomycota</taxon>
        <taxon>Pezizomycotina</taxon>
        <taxon>Eurotiomycetes</taxon>
        <taxon>Eurotiomycetidae</taxon>
        <taxon>Eurotiales</taxon>
        <taxon>Aspergillaceae</taxon>
        <taxon>Penicillium</taxon>
    </lineage>
</organism>
<sequence>MVTQEHPSRRPKEHDGASRHTGKQIVSSGDMRDHPLGFTGERIVVAGSRDGPGRGPRWSIPRCPESTGAPLGVCEGFGGP</sequence>
<dbReference type="Proteomes" id="UP001219568">
    <property type="component" value="Unassembled WGS sequence"/>
</dbReference>
<evidence type="ECO:0000313" key="2">
    <source>
        <dbReference type="EMBL" id="KAJ6052209.1"/>
    </source>
</evidence>
<proteinExistence type="predicted"/>
<evidence type="ECO:0000256" key="1">
    <source>
        <dbReference type="SAM" id="MobiDB-lite"/>
    </source>
</evidence>
<name>A0AAD6IKB4_PENCN</name>
<gene>
    <name evidence="2" type="ORF">N7460_002743</name>
</gene>
<dbReference type="EMBL" id="JAQJZL010000002">
    <property type="protein sequence ID" value="KAJ6052209.1"/>
    <property type="molecule type" value="Genomic_DNA"/>
</dbReference>
<accession>A0AAD6IKB4</accession>
<reference evidence="2" key="1">
    <citation type="journal article" date="2023" name="IMA Fungus">
        <title>Comparative genomic study of the Penicillium genus elucidates a diverse pangenome and 15 lateral gene transfer events.</title>
        <authorList>
            <person name="Petersen C."/>
            <person name="Sorensen T."/>
            <person name="Nielsen M.R."/>
            <person name="Sondergaard T.E."/>
            <person name="Sorensen J.L."/>
            <person name="Fitzpatrick D.A."/>
            <person name="Frisvad J.C."/>
            <person name="Nielsen K.L."/>
        </authorList>
    </citation>
    <scope>NUCLEOTIDE SEQUENCE</scope>
    <source>
        <strain evidence="2">IBT 15450</strain>
    </source>
</reference>
<reference evidence="2" key="2">
    <citation type="submission" date="2023-01" db="EMBL/GenBank/DDBJ databases">
        <authorList>
            <person name="Petersen C."/>
        </authorList>
    </citation>
    <scope>NUCLEOTIDE SEQUENCE</scope>
    <source>
        <strain evidence="2">IBT 15450</strain>
    </source>
</reference>